<evidence type="ECO:0000259" key="9">
    <source>
        <dbReference type="Pfam" id="PF23598"/>
    </source>
</evidence>
<keyword evidence="5" id="KW-0067">ATP-binding</keyword>
<dbReference type="Gene3D" id="1.10.8.430">
    <property type="entry name" value="Helical domain of apoptotic protease-activating factors"/>
    <property type="match status" value="1"/>
</dbReference>
<evidence type="ECO:0000256" key="1">
    <source>
        <dbReference type="ARBA" id="ARBA00008894"/>
    </source>
</evidence>
<dbReference type="AlphaFoldDB" id="A0AAN8UI57"/>
<evidence type="ECO:0000313" key="10">
    <source>
        <dbReference type="EMBL" id="KAK6912186.1"/>
    </source>
</evidence>
<dbReference type="Proteomes" id="UP001370490">
    <property type="component" value="Unassembled WGS sequence"/>
</dbReference>
<dbReference type="InterPro" id="IPR036388">
    <property type="entry name" value="WH-like_DNA-bd_sf"/>
</dbReference>
<dbReference type="GO" id="GO:0043531">
    <property type="term" value="F:ADP binding"/>
    <property type="evidence" value="ECO:0007669"/>
    <property type="project" value="InterPro"/>
</dbReference>
<evidence type="ECO:0000259" key="8">
    <source>
        <dbReference type="Pfam" id="PF23559"/>
    </source>
</evidence>
<keyword evidence="3" id="KW-0677">Repeat</keyword>
<evidence type="ECO:0000256" key="4">
    <source>
        <dbReference type="ARBA" id="ARBA00022821"/>
    </source>
</evidence>
<dbReference type="Gene3D" id="1.10.10.10">
    <property type="entry name" value="Winged helix-like DNA-binding domain superfamily/Winged helix DNA-binding domain"/>
    <property type="match status" value="1"/>
</dbReference>
<dbReference type="InterPro" id="IPR002182">
    <property type="entry name" value="NB-ARC"/>
</dbReference>
<accession>A0AAN8UI57</accession>
<dbReference type="InterPro" id="IPR027417">
    <property type="entry name" value="P-loop_NTPase"/>
</dbReference>
<dbReference type="Pfam" id="PF23559">
    <property type="entry name" value="WHD_DRP"/>
    <property type="match status" value="1"/>
</dbReference>
<dbReference type="InterPro" id="IPR003591">
    <property type="entry name" value="Leu-rich_rpt_typical-subtyp"/>
</dbReference>
<dbReference type="FunFam" id="1.10.8.430:FF:000003">
    <property type="entry name" value="Probable disease resistance protein At5g66910"/>
    <property type="match status" value="1"/>
</dbReference>
<dbReference type="InterPro" id="IPR001611">
    <property type="entry name" value="Leu-rich_rpt"/>
</dbReference>
<keyword evidence="6" id="KW-0175">Coiled coil</keyword>
<evidence type="ECO:0000259" key="7">
    <source>
        <dbReference type="Pfam" id="PF00931"/>
    </source>
</evidence>
<evidence type="ECO:0000256" key="6">
    <source>
        <dbReference type="SAM" id="Coils"/>
    </source>
</evidence>
<evidence type="ECO:0000256" key="3">
    <source>
        <dbReference type="ARBA" id="ARBA00022737"/>
    </source>
</evidence>
<dbReference type="InterPro" id="IPR058922">
    <property type="entry name" value="WHD_DRP"/>
</dbReference>
<dbReference type="InterPro" id="IPR050905">
    <property type="entry name" value="Plant_NBS-LRR"/>
</dbReference>
<comment type="caution">
    <text evidence="10">The sequence shown here is derived from an EMBL/GenBank/DDBJ whole genome shotgun (WGS) entry which is preliminary data.</text>
</comment>
<feature type="coiled-coil region" evidence="6">
    <location>
        <begin position="28"/>
        <end position="62"/>
    </location>
</feature>
<dbReference type="EMBL" id="JBAMMX010000028">
    <property type="protein sequence ID" value="KAK6912186.1"/>
    <property type="molecule type" value="Genomic_DNA"/>
</dbReference>
<keyword evidence="2" id="KW-0433">Leucine-rich repeat</keyword>
<dbReference type="FunFam" id="1.10.10.10:FF:000322">
    <property type="entry name" value="Probable disease resistance protein At1g63360"/>
    <property type="match status" value="1"/>
</dbReference>
<feature type="domain" description="Disease resistance R13L4/SHOC-2-like LRR" evidence="9">
    <location>
        <begin position="521"/>
        <end position="852"/>
    </location>
</feature>
<dbReference type="InterPro" id="IPR042197">
    <property type="entry name" value="Apaf_helical"/>
</dbReference>
<feature type="domain" description="Disease resistance protein winged helix" evidence="8">
    <location>
        <begin position="414"/>
        <end position="480"/>
    </location>
</feature>
<evidence type="ECO:0000256" key="5">
    <source>
        <dbReference type="ARBA" id="ARBA00022840"/>
    </source>
</evidence>
<dbReference type="PROSITE" id="PS51450">
    <property type="entry name" value="LRR"/>
    <property type="match status" value="1"/>
</dbReference>
<name>A0AAN8UI57_9MAGN</name>
<dbReference type="SUPFAM" id="SSF52058">
    <property type="entry name" value="L domain-like"/>
    <property type="match status" value="1"/>
</dbReference>
<keyword evidence="4" id="KW-0611">Plant defense</keyword>
<dbReference type="FunFam" id="3.40.50.300:FF:001091">
    <property type="entry name" value="Probable disease resistance protein At1g61300"/>
    <property type="match status" value="1"/>
</dbReference>
<comment type="similarity">
    <text evidence="1">Belongs to the disease resistance NB-LRR family.</text>
</comment>
<dbReference type="PANTHER" id="PTHR33463:SF220">
    <property type="entry name" value="NB-ARC DOMAIN-CONTAINING PROTEIN"/>
    <property type="match status" value="1"/>
</dbReference>
<dbReference type="SMART" id="SM00369">
    <property type="entry name" value="LRR_TYP"/>
    <property type="match status" value="3"/>
</dbReference>
<evidence type="ECO:0000256" key="2">
    <source>
        <dbReference type="ARBA" id="ARBA00022614"/>
    </source>
</evidence>
<dbReference type="GO" id="GO:0005524">
    <property type="term" value="F:ATP binding"/>
    <property type="evidence" value="ECO:0007669"/>
    <property type="project" value="UniProtKB-KW"/>
</dbReference>
<proteinExistence type="inferred from homology"/>
<dbReference type="Pfam" id="PF23598">
    <property type="entry name" value="LRR_14"/>
    <property type="match status" value="1"/>
</dbReference>
<dbReference type="GO" id="GO:0006952">
    <property type="term" value="P:defense response"/>
    <property type="evidence" value="ECO:0007669"/>
    <property type="project" value="UniProtKB-KW"/>
</dbReference>
<dbReference type="PANTHER" id="PTHR33463">
    <property type="entry name" value="NB-ARC DOMAIN-CONTAINING PROTEIN-RELATED"/>
    <property type="match status" value="1"/>
</dbReference>
<dbReference type="Gene3D" id="3.40.50.300">
    <property type="entry name" value="P-loop containing nucleotide triphosphate hydrolases"/>
    <property type="match status" value="1"/>
</dbReference>
<sequence>MGNVVSLSISADNLNQCWNSTCGNVQYVYDFEKNLSDLSEALEELKQHRNDVNTKVELAERRYMKRTETVQGWLTRVSDIEDEVNGLLSDCSKGTQSRCWGCFYRNCGSRYNLGKKVFEKIDEVRSLKTSGQFDEVATKQVPPLVDVRPTGSRPVGLQATFGRVWSCLEKEHVGIIGLYGMGGVGKTTLLDQINNALSGSTFGFDHVIYAVVSRNPSIEQIQAEIGRKIGLSDDLWKEKSQEEKRIDICNSLRSKKFVLLLDDVWERFDVQKVGIPVPDEHDESKILFTTRLEMVCGYMDAQEKIRVECLGWDDAWDLFKKKVGEDTINSDAKIPRLAEVLAKECGGLPLALITIGRAMSCKRTPEEWNYAIDVVRRTAAQFSGIGDEVFPRLKLSYDNLPGPCYKSCFLYCSLFPEDFPINKNELVDYFISEGFLEDFDDINDAQNQVYHLVGTLVNACLLEEVEKYIVRMHDMIRDMALWIASDCGMVKDKYLVHARSKLSEAPVDKKWQSVERVSLMDNSIEKLTGKPSCPNLLTLFLNRNQLKMISDGFFESMHALRVLNLSRNNNLTDLPSEIFDLVKLEYLDLSETSIKTLPDSFKQLKLLKCLNLSYMKKLEKIPKNVIRSFSMLLVLRMFACGSSDQLVEESVLSGGNEDLVEELGFLEDLKSLSITLSSVNALQKFLKSDRLQGCTRELTLQFCQHSVSLDILSLGTMKALDTLDISNCRKLEKLMLREGQEIIGHECFQNLRILNIKDCSRLEDLTWLVYVPNLEILMVQKCNRLEAIIQSQEGRRAFQVGENFNPFSSLTTLVLWNLPELKSIFGSALPFPCLREIRVNYCPKLKKLPFNSQTSKSRIYEIEGAEEWWNALEWDDEDTRTTFLPFFKTREAKGPTRWRRRIG</sequence>
<dbReference type="InterPro" id="IPR055414">
    <property type="entry name" value="LRR_R13L4/SHOC2-like"/>
</dbReference>
<reference evidence="10 11" key="1">
    <citation type="submission" date="2023-12" db="EMBL/GenBank/DDBJ databases">
        <title>A high-quality genome assembly for Dillenia turbinata (Dilleniales).</title>
        <authorList>
            <person name="Chanderbali A."/>
        </authorList>
    </citation>
    <scope>NUCLEOTIDE SEQUENCE [LARGE SCALE GENOMIC DNA]</scope>
    <source>
        <strain evidence="10">LSX21</strain>
        <tissue evidence="10">Leaf</tissue>
    </source>
</reference>
<dbReference type="PRINTS" id="PR00364">
    <property type="entry name" value="DISEASERSIST"/>
</dbReference>
<evidence type="ECO:0000313" key="11">
    <source>
        <dbReference type="Proteomes" id="UP001370490"/>
    </source>
</evidence>
<organism evidence="10 11">
    <name type="scientific">Dillenia turbinata</name>
    <dbReference type="NCBI Taxonomy" id="194707"/>
    <lineage>
        <taxon>Eukaryota</taxon>
        <taxon>Viridiplantae</taxon>
        <taxon>Streptophyta</taxon>
        <taxon>Embryophyta</taxon>
        <taxon>Tracheophyta</taxon>
        <taxon>Spermatophyta</taxon>
        <taxon>Magnoliopsida</taxon>
        <taxon>eudicotyledons</taxon>
        <taxon>Gunneridae</taxon>
        <taxon>Pentapetalae</taxon>
        <taxon>Dilleniales</taxon>
        <taxon>Dilleniaceae</taxon>
        <taxon>Dillenia</taxon>
    </lineage>
</organism>
<gene>
    <name evidence="10" type="ORF">RJ641_024279</name>
</gene>
<protein>
    <submittedName>
        <fullName evidence="10">Leucine-rich repeat</fullName>
    </submittedName>
</protein>
<dbReference type="Pfam" id="PF00931">
    <property type="entry name" value="NB-ARC"/>
    <property type="match status" value="1"/>
</dbReference>
<dbReference type="SUPFAM" id="SSF52540">
    <property type="entry name" value="P-loop containing nucleoside triphosphate hydrolases"/>
    <property type="match status" value="1"/>
</dbReference>
<dbReference type="Gene3D" id="3.80.10.10">
    <property type="entry name" value="Ribonuclease Inhibitor"/>
    <property type="match status" value="2"/>
</dbReference>
<dbReference type="InterPro" id="IPR032675">
    <property type="entry name" value="LRR_dom_sf"/>
</dbReference>
<keyword evidence="5" id="KW-0547">Nucleotide-binding</keyword>
<keyword evidence="11" id="KW-1185">Reference proteome</keyword>
<feature type="domain" description="NB-ARC" evidence="7">
    <location>
        <begin position="159"/>
        <end position="327"/>
    </location>
</feature>